<proteinExistence type="inferred from homology"/>
<dbReference type="Proteomes" id="UP000006238">
    <property type="component" value="Unassembled WGS sequence"/>
</dbReference>
<protein>
    <submittedName>
        <fullName evidence="9">Efflux ABC transporter, permease protein</fullName>
    </submittedName>
</protein>
<accession>D4RZ51</accession>
<dbReference type="PANTHER" id="PTHR30572:SF4">
    <property type="entry name" value="ABC TRANSPORTER PERMEASE YTRF"/>
    <property type="match status" value="1"/>
</dbReference>
<comment type="subcellular location">
    <subcellularLocation>
        <location evidence="1">Cell membrane</location>
        <topology evidence="1">Multi-pass membrane protein</topology>
    </subcellularLocation>
</comment>
<dbReference type="GeneID" id="98918984"/>
<keyword evidence="10" id="KW-1185">Reference proteome</keyword>
<feature type="transmembrane region" description="Helical" evidence="7">
    <location>
        <begin position="728"/>
        <end position="749"/>
    </location>
</feature>
<feature type="transmembrane region" description="Helical" evidence="7">
    <location>
        <begin position="769"/>
        <end position="788"/>
    </location>
</feature>
<keyword evidence="3 7" id="KW-0812">Transmembrane</keyword>
<reference evidence="9 10" key="1">
    <citation type="submission" date="2010-02" db="EMBL/GenBank/DDBJ databases">
        <authorList>
            <person name="Weinstock G."/>
            <person name="Sodergren E."/>
            <person name="Clifton S."/>
            <person name="Fulton L."/>
            <person name="Fulton B."/>
            <person name="Courtney L."/>
            <person name="Fronick C."/>
            <person name="Harrison M."/>
            <person name="Strong C."/>
            <person name="Farmer C."/>
            <person name="Delahaunty K."/>
            <person name="Markovic C."/>
            <person name="Hall O."/>
            <person name="Minx P."/>
            <person name="Tomlinson C."/>
            <person name="Mitreva M."/>
            <person name="Nelson J."/>
            <person name="Hou S."/>
            <person name="Wollam A."/>
            <person name="Pepin K.H."/>
            <person name="Johnson M."/>
            <person name="Bhonagiri V."/>
            <person name="Zhang X."/>
            <person name="Suruliraj S."/>
            <person name="Warren W."/>
            <person name="Chinwalla A."/>
            <person name="Mardis E.R."/>
            <person name="Wilson R.K."/>
        </authorList>
    </citation>
    <scope>NUCLEOTIDE SEQUENCE [LARGE SCALE GENOMIC DNA]</scope>
    <source>
        <strain evidence="9 10">DSM 2876</strain>
    </source>
</reference>
<dbReference type="RefSeq" id="WP_005602441.1">
    <property type="nucleotide sequence ID" value="NZ_GG663522.1"/>
</dbReference>
<evidence type="ECO:0000256" key="2">
    <source>
        <dbReference type="ARBA" id="ARBA00022475"/>
    </source>
</evidence>
<comment type="similarity">
    <text evidence="6">Belongs to the ABC-4 integral membrane protein family.</text>
</comment>
<dbReference type="GO" id="GO:0005886">
    <property type="term" value="C:plasma membrane"/>
    <property type="evidence" value="ECO:0007669"/>
    <property type="project" value="UniProtKB-SubCell"/>
</dbReference>
<feature type="transmembrane region" description="Helical" evidence="7">
    <location>
        <begin position="671"/>
        <end position="693"/>
    </location>
</feature>
<dbReference type="PANTHER" id="PTHR30572">
    <property type="entry name" value="MEMBRANE COMPONENT OF TRANSPORTER-RELATED"/>
    <property type="match status" value="1"/>
</dbReference>
<feature type="transmembrane region" description="Helical" evidence="7">
    <location>
        <begin position="246"/>
        <end position="267"/>
    </location>
</feature>
<dbReference type="Pfam" id="PF02687">
    <property type="entry name" value="FtsX"/>
    <property type="match status" value="1"/>
</dbReference>
<keyword evidence="4 7" id="KW-1133">Transmembrane helix</keyword>
<gene>
    <name evidence="9" type="ORF">BUTYVIB_01116</name>
</gene>
<feature type="transmembrane region" description="Helical" evidence="7">
    <location>
        <begin position="331"/>
        <end position="351"/>
    </location>
</feature>
<evidence type="ECO:0000256" key="6">
    <source>
        <dbReference type="ARBA" id="ARBA00038076"/>
    </source>
</evidence>
<dbReference type="InterPro" id="IPR003838">
    <property type="entry name" value="ABC3_permease_C"/>
</dbReference>
<feature type="transmembrane region" description="Helical" evidence="7">
    <location>
        <begin position="299"/>
        <end position="319"/>
    </location>
</feature>
<organism evidence="9 10">
    <name type="scientific">Eshraghiella crossota DSM 2876</name>
    <dbReference type="NCBI Taxonomy" id="511680"/>
    <lineage>
        <taxon>Bacteria</taxon>
        <taxon>Bacillati</taxon>
        <taxon>Bacillota</taxon>
        <taxon>Clostridia</taxon>
        <taxon>Lachnospirales</taxon>
        <taxon>Lachnospiraceae</taxon>
        <taxon>Eshraghiella</taxon>
    </lineage>
</organism>
<evidence type="ECO:0000256" key="5">
    <source>
        <dbReference type="ARBA" id="ARBA00023136"/>
    </source>
</evidence>
<dbReference type="EMBL" id="ABWN01000026">
    <property type="protein sequence ID" value="EFF68752.1"/>
    <property type="molecule type" value="Genomic_DNA"/>
</dbReference>
<evidence type="ECO:0000313" key="10">
    <source>
        <dbReference type="Proteomes" id="UP000006238"/>
    </source>
</evidence>
<feature type="transmembrane region" description="Helical" evidence="7">
    <location>
        <begin position="20"/>
        <end position="41"/>
    </location>
</feature>
<keyword evidence="5 7" id="KW-0472">Membrane</keyword>
<evidence type="ECO:0000259" key="8">
    <source>
        <dbReference type="Pfam" id="PF02687"/>
    </source>
</evidence>
<sequence length="801" mass="92929">MYNTNIFKLMYKALRKKTKISILLVIITCVCMVFASLYWSFFEIKKYSDIKTGKELYGKYDFQMSDISKSDTEKIIAEDCVDESCVYTLEFDPVNKLYNYRVKSDFFGLMNVKLKEGRLPQNENEVLCEEKFLYKQGLEFKNDGTTQIKIDEKSYTVTGIVYINMPDVTMYTYIPSLFYYYNENIDYGRYSIACTSIHEKYVNDAEKLKQKYHVSDSDFIYNTNLFTYAEINETGKSTNVFSSLKYIILGLMIFLFIVIIFNIIFIIGKKIKSDLAIFRSLGIKAAVLRMNFTKIIMKLVITGVISGTLISGICSGIFVNSIAKGFHIWKLVYQIIILDTAVVFIVGLLAYNISKNIIKGNIYKSVANSSDISEKTVQKSRLYKKKMPFVRIAKINMSSYKKKNILSVLVIVLAFTAITLFRVFSVYLFGYEENVGYEYKINYEYSDVESIIYGSDEIQKMYDDMVAQPSLFDICPVYYSNVIVEVDKKDISEKYKEYYSKLSNENYLKFYVNKYGTYSDNFIFVGVDEEIYKKLYDGAFKNISDDECIVVENVTSPNNTGFSNGLRKGAKIQYDLVSATDMSKYYLTVADSIPDIKIQIPDSYYRCVILVNMNIFRKLEFYRYPQMIFFNNLSNDDEKIYEFFKGINDIDVVNIYEKNHDIQLRQLVMNIFAYTLFAILVVLLSLNTLISLYDKFDTNKNIFAMLKAIGIKNNKICLIQLYENTRTVILSLILGSVFSYAASYIVYLYTKKNLYSYIFKFTLKDVMPAVIIILIIYALAFIPSIISIKKINVTKNLQINR</sequence>
<keyword evidence="2" id="KW-1003">Cell membrane</keyword>
<evidence type="ECO:0000256" key="3">
    <source>
        <dbReference type="ARBA" id="ARBA00022692"/>
    </source>
</evidence>
<feature type="transmembrane region" description="Helical" evidence="7">
    <location>
        <begin position="405"/>
        <end position="430"/>
    </location>
</feature>
<evidence type="ECO:0000256" key="4">
    <source>
        <dbReference type="ARBA" id="ARBA00022989"/>
    </source>
</evidence>
<evidence type="ECO:0000256" key="1">
    <source>
        <dbReference type="ARBA" id="ARBA00004651"/>
    </source>
</evidence>
<name>D4RZ51_9FIRM</name>
<dbReference type="HOGENOM" id="CLU_351164_0_0_9"/>
<evidence type="ECO:0000313" key="9">
    <source>
        <dbReference type="EMBL" id="EFF68752.1"/>
    </source>
</evidence>
<evidence type="ECO:0000256" key="7">
    <source>
        <dbReference type="SAM" id="Phobius"/>
    </source>
</evidence>
<dbReference type="InterPro" id="IPR050250">
    <property type="entry name" value="Macrolide_Exporter_MacB"/>
</dbReference>
<dbReference type="GO" id="GO:0022857">
    <property type="term" value="F:transmembrane transporter activity"/>
    <property type="evidence" value="ECO:0007669"/>
    <property type="project" value="TreeGrafter"/>
</dbReference>
<comment type="caution">
    <text evidence="9">The sequence shown here is derived from an EMBL/GenBank/DDBJ whole genome shotgun (WGS) entry which is preliminary data.</text>
</comment>
<dbReference type="AlphaFoldDB" id="D4RZ51"/>
<feature type="domain" description="ABC3 transporter permease C-terminal" evidence="8">
    <location>
        <begin position="676"/>
        <end position="791"/>
    </location>
</feature>